<evidence type="ECO:0000259" key="4">
    <source>
        <dbReference type="PROSITE" id="PS50949"/>
    </source>
</evidence>
<keyword evidence="1" id="KW-0805">Transcription regulation</keyword>
<feature type="domain" description="HTH gntR-type" evidence="4">
    <location>
        <begin position="57"/>
        <end position="125"/>
    </location>
</feature>
<reference evidence="6" key="1">
    <citation type="submission" date="2016-08" db="EMBL/GenBank/DDBJ databases">
        <authorList>
            <person name="Varghese N."/>
            <person name="Submissions Spin"/>
        </authorList>
    </citation>
    <scope>NUCLEOTIDE SEQUENCE [LARGE SCALE GENOMIC DNA]</scope>
    <source>
        <strain evidence="6">HAMBI 2971</strain>
    </source>
</reference>
<evidence type="ECO:0000313" key="6">
    <source>
        <dbReference type="Proteomes" id="UP000199435"/>
    </source>
</evidence>
<dbReference type="PRINTS" id="PR00035">
    <property type="entry name" value="HTHGNTR"/>
</dbReference>
<dbReference type="Pfam" id="PF00392">
    <property type="entry name" value="GntR"/>
    <property type="match status" value="1"/>
</dbReference>
<dbReference type="PROSITE" id="PS50949">
    <property type="entry name" value="HTH_GNTR"/>
    <property type="match status" value="1"/>
</dbReference>
<dbReference type="AlphaFoldDB" id="A0A1C3V7B5"/>
<dbReference type="Proteomes" id="UP000199435">
    <property type="component" value="Unassembled WGS sequence"/>
</dbReference>
<dbReference type="GO" id="GO:0003700">
    <property type="term" value="F:DNA-binding transcription factor activity"/>
    <property type="evidence" value="ECO:0007669"/>
    <property type="project" value="InterPro"/>
</dbReference>
<dbReference type="OrthoDB" id="7334968at2"/>
<proteinExistence type="predicted"/>
<dbReference type="InterPro" id="IPR050679">
    <property type="entry name" value="Bact_HTH_transcr_reg"/>
</dbReference>
<dbReference type="Gene3D" id="1.10.10.10">
    <property type="entry name" value="Winged helix-like DNA-binding domain superfamily/Winged helix DNA-binding domain"/>
    <property type="match status" value="1"/>
</dbReference>
<dbReference type="GO" id="GO:0003677">
    <property type="term" value="F:DNA binding"/>
    <property type="evidence" value="ECO:0007669"/>
    <property type="project" value="UniProtKB-KW"/>
</dbReference>
<dbReference type="Gene3D" id="3.40.1410.10">
    <property type="entry name" value="Chorismate lyase-like"/>
    <property type="match status" value="1"/>
</dbReference>
<dbReference type="SMART" id="SM00866">
    <property type="entry name" value="UTRA"/>
    <property type="match status" value="1"/>
</dbReference>
<dbReference type="InterPro" id="IPR036390">
    <property type="entry name" value="WH_DNA-bd_sf"/>
</dbReference>
<dbReference type="InterPro" id="IPR036388">
    <property type="entry name" value="WH-like_DNA-bd_sf"/>
</dbReference>
<dbReference type="RefSeq" id="WP_139115046.1">
    <property type="nucleotide sequence ID" value="NZ_FMAH01000009.1"/>
</dbReference>
<gene>
    <name evidence="5" type="ORF">GA0061102_100990</name>
</gene>
<dbReference type="SMART" id="SM00345">
    <property type="entry name" value="HTH_GNTR"/>
    <property type="match status" value="1"/>
</dbReference>
<protein>
    <submittedName>
        <fullName evidence="5">GntR family transcriptional regulator</fullName>
    </submittedName>
</protein>
<keyword evidence="2" id="KW-0238">DNA-binding</keyword>
<dbReference type="InterPro" id="IPR000524">
    <property type="entry name" value="Tscrpt_reg_HTH_GntR"/>
</dbReference>
<dbReference type="CDD" id="cd07377">
    <property type="entry name" value="WHTH_GntR"/>
    <property type="match status" value="1"/>
</dbReference>
<keyword evidence="3" id="KW-0804">Transcription</keyword>
<evidence type="ECO:0000256" key="2">
    <source>
        <dbReference type="ARBA" id="ARBA00023125"/>
    </source>
</evidence>
<keyword evidence="6" id="KW-1185">Reference proteome</keyword>
<evidence type="ECO:0000256" key="1">
    <source>
        <dbReference type="ARBA" id="ARBA00023015"/>
    </source>
</evidence>
<accession>A0A1C3V7B5</accession>
<dbReference type="Pfam" id="PF07702">
    <property type="entry name" value="UTRA"/>
    <property type="match status" value="1"/>
</dbReference>
<sequence>MLVGAGRMRIVRRQRPRRLLKIARVPAAGGQGGKETLGAMQLNSKAGWLTPIDPDLGNPTLQAYGSMLSALQDGRFRPESKLPSERTLSGALGVSRTTIRQVLASLARKGMLYTLPNRGWFVSLRTYSEGQNILRSFSLEVLEKGLKPTSRTLVQRVRPATLDEAETLCIPPTAPIIELRRLRGMDNILVGLTIAHLPEQIVPGLETIDLTDKSLFETLRERFNVFPTRCDYQLRADSADDETAELLGIQPGSPVLIGAEITYDQHERPILTGQTIYRGNAYRFRTSLYISESSRPPRGGVD</sequence>
<dbReference type="InterPro" id="IPR011663">
    <property type="entry name" value="UTRA"/>
</dbReference>
<organism evidence="5 6">
    <name type="scientific">Rhizobium miluonense</name>
    <dbReference type="NCBI Taxonomy" id="411945"/>
    <lineage>
        <taxon>Bacteria</taxon>
        <taxon>Pseudomonadati</taxon>
        <taxon>Pseudomonadota</taxon>
        <taxon>Alphaproteobacteria</taxon>
        <taxon>Hyphomicrobiales</taxon>
        <taxon>Rhizobiaceae</taxon>
        <taxon>Rhizobium/Agrobacterium group</taxon>
        <taxon>Rhizobium</taxon>
    </lineage>
</organism>
<dbReference type="InterPro" id="IPR028978">
    <property type="entry name" value="Chorismate_lyase_/UTRA_dom_sf"/>
</dbReference>
<evidence type="ECO:0000313" key="5">
    <source>
        <dbReference type="EMBL" id="SCB23571.1"/>
    </source>
</evidence>
<dbReference type="STRING" id="411945.GA0061102_100990"/>
<dbReference type="SUPFAM" id="SSF64288">
    <property type="entry name" value="Chorismate lyase-like"/>
    <property type="match status" value="1"/>
</dbReference>
<dbReference type="EMBL" id="FMAH01000009">
    <property type="protein sequence ID" value="SCB23571.1"/>
    <property type="molecule type" value="Genomic_DNA"/>
</dbReference>
<dbReference type="PANTHER" id="PTHR44846">
    <property type="entry name" value="MANNOSYL-D-GLYCERATE TRANSPORT/METABOLISM SYSTEM REPRESSOR MNGR-RELATED"/>
    <property type="match status" value="1"/>
</dbReference>
<name>A0A1C3V7B5_9HYPH</name>
<evidence type="ECO:0000256" key="3">
    <source>
        <dbReference type="ARBA" id="ARBA00023163"/>
    </source>
</evidence>
<dbReference type="SUPFAM" id="SSF46785">
    <property type="entry name" value="Winged helix' DNA-binding domain"/>
    <property type="match status" value="1"/>
</dbReference>